<dbReference type="Proteomes" id="UP000249364">
    <property type="component" value="Unassembled WGS sequence"/>
</dbReference>
<dbReference type="OrthoDB" id="9812349at2"/>
<gene>
    <name evidence="2" type="ORF">LY56_02883</name>
</gene>
<keyword evidence="1" id="KW-0812">Transmembrane</keyword>
<dbReference type="InterPro" id="IPR008523">
    <property type="entry name" value="DUF805"/>
</dbReference>
<organism evidence="2 3">
    <name type="scientific">Roseinatronobacter thiooxidans</name>
    <dbReference type="NCBI Taxonomy" id="121821"/>
    <lineage>
        <taxon>Bacteria</taxon>
        <taxon>Pseudomonadati</taxon>
        <taxon>Pseudomonadota</taxon>
        <taxon>Alphaproteobacteria</taxon>
        <taxon>Rhodobacterales</taxon>
        <taxon>Paracoccaceae</taxon>
        <taxon>Roseinatronobacter</taxon>
    </lineage>
</organism>
<dbReference type="EMBL" id="QKZQ01000015">
    <property type="protein sequence ID" value="PZX39351.1"/>
    <property type="molecule type" value="Genomic_DNA"/>
</dbReference>
<evidence type="ECO:0000313" key="2">
    <source>
        <dbReference type="EMBL" id="PZX39351.1"/>
    </source>
</evidence>
<feature type="transmembrane region" description="Helical" evidence="1">
    <location>
        <begin position="53"/>
        <end position="71"/>
    </location>
</feature>
<proteinExistence type="predicted"/>
<dbReference type="GO" id="GO:0005886">
    <property type="term" value="C:plasma membrane"/>
    <property type="evidence" value="ECO:0007669"/>
    <property type="project" value="TreeGrafter"/>
</dbReference>
<accession>A0A2W7PSX9</accession>
<feature type="transmembrane region" description="Helical" evidence="1">
    <location>
        <begin position="127"/>
        <end position="148"/>
    </location>
</feature>
<dbReference type="AlphaFoldDB" id="A0A2W7PSX9"/>
<dbReference type="STRING" id="121821.GCA_001870675_00364"/>
<keyword evidence="1" id="KW-1133">Transmembrane helix</keyword>
<name>A0A2W7PSX9_9RHOB</name>
<dbReference type="Pfam" id="PF05656">
    <property type="entry name" value="DUF805"/>
    <property type="match status" value="1"/>
</dbReference>
<evidence type="ECO:0000256" key="1">
    <source>
        <dbReference type="SAM" id="Phobius"/>
    </source>
</evidence>
<dbReference type="PANTHER" id="PTHR34980:SF2">
    <property type="entry name" value="INNER MEMBRANE PROTEIN YHAH-RELATED"/>
    <property type="match status" value="1"/>
</dbReference>
<sequence length="166" mass="18623">MTFTKAVKRGFENGLKFSGRARRPDYWWFFLFVFAGAFVLSLVQMALGMTGNWLVRLFQLVTFVPFLAVGWRRLQDTGRPGWYLLVPVAIVILSAIMVGSLSASMMQGGFGTMMPGEMPMGRMQGQGGLFALLAVAQFFAGIVIIWWMSRPSQRGENRFGPEPRVK</sequence>
<protein>
    <submittedName>
        <fullName evidence="2">Uncharacterized membrane protein YhaH (DUF805 family)</fullName>
    </submittedName>
</protein>
<keyword evidence="3" id="KW-1185">Reference proteome</keyword>
<evidence type="ECO:0000313" key="3">
    <source>
        <dbReference type="Proteomes" id="UP000249364"/>
    </source>
</evidence>
<reference evidence="2 3" key="1">
    <citation type="submission" date="2018-06" db="EMBL/GenBank/DDBJ databases">
        <title>Genomic Encyclopedia of Archaeal and Bacterial Type Strains, Phase II (KMG-II): from individual species to whole genera.</title>
        <authorList>
            <person name="Goeker M."/>
        </authorList>
    </citation>
    <scope>NUCLEOTIDE SEQUENCE [LARGE SCALE GENOMIC DNA]</scope>
    <source>
        <strain evidence="2 3">DSM 13087</strain>
    </source>
</reference>
<dbReference type="RefSeq" id="WP_071469225.1">
    <property type="nucleotide sequence ID" value="NZ_MEHT01000010.1"/>
</dbReference>
<dbReference type="PANTHER" id="PTHR34980">
    <property type="entry name" value="INNER MEMBRANE PROTEIN-RELATED-RELATED"/>
    <property type="match status" value="1"/>
</dbReference>
<comment type="caution">
    <text evidence="2">The sequence shown here is derived from an EMBL/GenBank/DDBJ whole genome shotgun (WGS) entry which is preliminary data.</text>
</comment>
<feature type="transmembrane region" description="Helical" evidence="1">
    <location>
        <begin position="26"/>
        <end position="47"/>
    </location>
</feature>
<keyword evidence="1" id="KW-0472">Membrane</keyword>
<feature type="transmembrane region" description="Helical" evidence="1">
    <location>
        <begin position="83"/>
        <end position="107"/>
    </location>
</feature>